<dbReference type="PANTHER" id="PTHR28256:SF1">
    <property type="entry name" value="RIBONUCLEASES P_MRP PROTEIN SUBUNIT POP7"/>
    <property type="match status" value="1"/>
</dbReference>
<name>A0A9P8YDD8_9PEZI</name>
<dbReference type="OrthoDB" id="5416589at2759"/>
<sequence>MDTSSDGISKLPPLPQGTTLRKRMLPEHTASTRSVHRIHVSPKTPFRSITARVRKQLDKNLRQASSSTSVFANRLASRKHASLDERVRAIQRHAGDSGIGVESSGEVLVLGTGRAIEKVVVVAGFFQKQKDCVVRLRTTTIGAIDDVVAEGDEEEEGFQGDTRLRMLSALEVSIKLK</sequence>
<dbReference type="InterPro" id="IPR036882">
    <property type="entry name" value="Alba-like_dom_sf"/>
</dbReference>
<gene>
    <name evidence="5" type="ORF">B0I36DRAFT_345326</name>
</gene>
<dbReference type="PANTHER" id="PTHR28256">
    <property type="entry name" value="RIBONUCLEASES P/MRP PROTEIN SUBUNIT POP7"/>
    <property type="match status" value="1"/>
</dbReference>
<evidence type="ECO:0000256" key="1">
    <source>
        <dbReference type="ARBA" id="ARBA00004123"/>
    </source>
</evidence>
<dbReference type="GO" id="GO:0000294">
    <property type="term" value="P:nuclear-transcribed mRNA catabolic process, RNase MRP-dependent"/>
    <property type="evidence" value="ECO:0007669"/>
    <property type="project" value="TreeGrafter"/>
</dbReference>
<dbReference type="GO" id="GO:0000171">
    <property type="term" value="F:ribonuclease MRP activity"/>
    <property type="evidence" value="ECO:0007669"/>
    <property type="project" value="TreeGrafter"/>
</dbReference>
<keyword evidence="3" id="KW-0539">Nucleus</keyword>
<keyword evidence="2" id="KW-0819">tRNA processing</keyword>
<dbReference type="EMBL" id="JAGTJQ010000002">
    <property type="protein sequence ID" value="KAH7037174.1"/>
    <property type="molecule type" value="Genomic_DNA"/>
</dbReference>
<dbReference type="AlphaFoldDB" id="A0A9P8YDD8"/>
<keyword evidence="6" id="KW-1185">Reference proteome</keyword>
<dbReference type="Pfam" id="PF12328">
    <property type="entry name" value="Rpp20"/>
    <property type="match status" value="1"/>
</dbReference>
<evidence type="ECO:0000256" key="2">
    <source>
        <dbReference type="ARBA" id="ARBA00022694"/>
    </source>
</evidence>
<comment type="subcellular location">
    <subcellularLocation>
        <location evidence="1">Nucleus</location>
    </subcellularLocation>
</comment>
<dbReference type="Proteomes" id="UP000756346">
    <property type="component" value="Unassembled WGS sequence"/>
</dbReference>
<protein>
    <submittedName>
        <fullName evidence="5">Rpp20 subunit of nuclear RNase MRP and P-domain-containing protein</fullName>
    </submittedName>
</protein>
<dbReference type="RefSeq" id="XP_046016295.1">
    <property type="nucleotide sequence ID" value="XM_046156348.1"/>
</dbReference>
<dbReference type="GO" id="GO:0000172">
    <property type="term" value="C:ribonuclease MRP complex"/>
    <property type="evidence" value="ECO:0007669"/>
    <property type="project" value="InterPro"/>
</dbReference>
<dbReference type="GO" id="GO:0005655">
    <property type="term" value="C:nucleolar ribonuclease P complex"/>
    <property type="evidence" value="ECO:0007669"/>
    <property type="project" value="InterPro"/>
</dbReference>
<evidence type="ECO:0000313" key="5">
    <source>
        <dbReference type="EMBL" id="KAH7037174.1"/>
    </source>
</evidence>
<dbReference type="GeneID" id="70185894"/>
<dbReference type="GO" id="GO:0034965">
    <property type="term" value="P:intronic box C/D snoRNA processing"/>
    <property type="evidence" value="ECO:0007669"/>
    <property type="project" value="TreeGrafter"/>
</dbReference>
<proteinExistence type="predicted"/>
<evidence type="ECO:0000256" key="3">
    <source>
        <dbReference type="ARBA" id="ARBA00023242"/>
    </source>
</evidence>
<feature type="region of interest" description="Disordered" evidence="4">
    <location>
        <begin position="1"/>
        <end position="21"/>
    </location>
</feature>
<accession>A0A9P8YDD8</accession>
<dbReference type="InterPro" id="IPR014612">
    <property type="entry name" value="Pop7/Rpp20"/>
</dbReference>
<dbReference type="Gene3D" id="3.30.110.20">
    <property type="entry name" value="Alba-like domain"/>
    <property type="match status" value="1"/>
</dbReference>
<reference evidence="5" key="1">
    <citation type="journal article" date="2021" name="Nat. Commun.">
        <title>Genetic determinants of endophytism in the Arabidopsis root mycobiome.</title>
        <authorList>
            <person name="Mesny F."/>
            <person name="Miyauchi S."/>
            <person name="Thiergart T."/>
            <person name="Pickel B."/>
            <person name="Atanasova L."/>
            <person name="Karlsson M."/>
            <person name="Huettel B."/>
            <person name="Barry K.W."/>
            <person name="Haridas S."/>
            <person name="Chen C."/>
            <person name="Bauer D."/>
            <person name="Andreopoulos W."/>
            <person name="Pangilinan J."/>
            <person name="LaButti K."/>
            <person name="Riley R."/>
            <person name="Lipzen A."/>
            <person name="Clum A."/>
            <person name="Drula E."/>
            <person name="Henrissat B."/>
            <person name="Kohler A."/>
            <person name="Grigoriev I.V."/>
            <person name="Martin F.M."/>
            <person name="Hacquard S."/>
        </authorList>
    </citation>
    <scope>NUCLEOTIDE SEQUENCE</scope>
    <source>
        <strain evidence="5">MPI-CAGE-CH-0230</strain>
    </source>
</reference>
<dbReference type="GO" id="GO:0003723">
    <property type="term" value="F:RNA binding"/>
    <property type="evidence" value="ECO:0007669"/>
    <property type="project" value="TreeGrafter"/>
</dbReference>
<dbReference type="GO" id="GO:0001682">
    <property type="term" value="P:tRNA 5'-leader removal"/>
    <property type="evidence" value="ECO:0007669"/>
    <property type="project" value="InterPro"/>
</dbReference>
<evidence type="ECO:0000313" key="6">
    <source>
        <dbReference type="Proteomes" id="UP000756346"/>
    </source>
</evidence>
<comment type="caution">
    <text evidence="5">The sequence shown here is derived from an EMBL/GenBank/DDBJ whole genome shotgun (WGS) entry which is preliminary data.</text>
</comment>
<dbReference type="GO" id="GO:0004526">
    <property type="term" value="F:ribonuclease P activity"/>
    <property type="evidence" value="ECO:0007669"/>
    <property type="project" value="TreeGrafter"/>
</dbReference>
<organism evidence="5 6">
    <name type="scientific">Microdochium trichocladiopsis</name>
    <dbReference type="NCBI Taxonomy" id="1682393"/>
    <lineage>
        <taxon>Eukaryota</taxon>
        <taxon>Fungi</taxon>
        <taxon>Dikarya</taxon>
        <taxon>Ascomycota</taxon>
        <taxon>Pezizomycotina</taxon>
        <taxon>Sordariomycetes</taxon>
        <taxon>Xylariomycetidae</taxon>
        <taxon>Xylariales</taxon>
        <taxon>Microdochiaceae</taxon>
        <taxon>Microdochium</taxon>
    </lineage>
</organism>
<evidence type="ECO:0000256" key="4">
    <source>
        <dbReference type="SAM" id="MobiDB-lite"/>
    </source>
</evidence>
<dbReference type="InterPro" id="IPR020241">
    <property type="entry name" value="RNase_P/MRP_Pop7_fungi"/>
</dbReference>
<dbReference type="GO" id="GO:0006364">
    <property type="term" value="P:rRNA processing"/>
    <property type="evidence" value="ECO:0007669"/>
    <property type="project" value="TreeGrafter"/>
</dbReference>